<dbReference type="InterPro" id="IPR000182">
    <property type="entry name" value="GNAT_dom"/>
</dbReference>
<evidence type="ECO:0000313" key="3">
    <source>
        <dbReference type="Proteomes" id="UP000799537"/>
    </source>
</evidence>
<evidence type="ECO:0000259" key="1">
    <source>
        <dbReference type="Pfam" id="PF00583"/>
    </source>
</evidence>
<dbReference type="CDD" id="cd04301">
    <property type="entry name" value="NAT_SF"/>
    <property type="match status" value="1"/>
</dbReference>
<evidence type="ECO:0000313" key="2">
    <source>
        <dbReference type="EMBL" id="KAF2163077.1"/>
    </source>
</evidence>
<dbReference type="Pfam" id="PF00583">
    <property type="entry name" value="Acetyltransf_1"/>
    <property type="match status" value="1"/>
</dbReference>
<protein>
    <recommendedName>
        <fullName evidence="1">N-acetyltransferase domain-containing protein</fullName>
    </recommendedName>
</protein>
<dbReference type="OrthoDB" id="3794209at2759"/>
<gene>
    <name evidence="2" type="ORF">M409DRAFT_26523</name>
</gene>
<sequence>MAIEAVTNVTKVQDGPMIDDKPSTIVTLTAQQLRTSKFLPSLVNTINQAYKAAEGQHLGESKGDRLGSIDELILVLRDDPESFIIVLTQPHAPEEVLSTATSRRYFGPSPDANTSPWACVHTPAADTEEWELKLLATSPAAQGKGIASYMLALAEKEATERFRAKSGQGEGAITHAKMILCTPKPLYGKFYGGRGYREDYIKIREKPDMSYEITFMSKVLASR</sequence>
<reference evidence="2" key="1">
    <citation type="journal article" date="2020" name="Stud. Mycol.">
        <title>101 Dothideomycetes genomes: a test case for predicting lifestyles and emergence of pathogens.</title>
        <authorList>
            <person name="Haridas S."/>
            <person name="Albert R."/>
            <person name="Binder M."/>
            <person name="Bloem J."/>
            <person name="Labutti K."/>
            <person name="Salamov A."/>
            <person name="Andreopoulos B."/>
            <person name="Baker S."/>
            <person name="Barry K."/>
            <person name="Bills G."/>
            <person name="Bluhm B."/>
            <person name="Cannon C."/>
            <person name="Castanera R."/>
            <person name="Culley D."/>
            <person name="Daum C."/>
            <person name="Ezra D."/>
            <person name="Gonzalez J."/>
            <person name="Henrissat B."/>
            <person name="Kuo A."/>
            <person name="Liang C."/>
            <person name="Lipzen A."/>
            <person name="Lutzoni F."/>
            <person name="Magnuson J."/>
            <person name="Mondo S."/>
            <person name="Nolan M."/>
            <person name="Ohm R."/>
            <person name="Pangilinan J."/>
            <person name="Park H.-J."/>
            <person name="Ramirez L."/>
            <person name="Alfaro M."/>
            <person name="Sun H."/>
            <person name="Tritt A."/>
            <person name="Yoshinaga Y."/>
            <person name="Zwiers L.-H."/>
            <person name="Turgeon B."/>
            <person name="Goodwin S."/>
            <person name="Spatafora J."/>
            <person name="Crous P."/>
            <person name="Grigoriev I."/>
        </authorList>
    </citation>
    <scope>NUCLEOTIDE SEQUENCE</scope>
    <source>
        <strain evidence="2">ATCC 36951</strain>
    </source>
</reference>
<proteinExistence type="predicted"/>
<dbReference type="GO" id="GO:0016747">
    <property type="term" value="F:acyltransferase activity, transferring groups other than amino-acyl groups"/>
    <property type="evidence" value="ECO:0007669"/>
    <property type="project" value="InterPro"/>
</dbReference>
<dbReference type="Proteomes" id="UP000799537">
    <property type="component" value="Unassembled WGS sequence"/>
</dbReference>
<dbReference type="SUPFAM" id="SSF55729">
    <property type="entry name" value="Acyl-CoA N-acyltransferases (Nat)"/>
    <property type="match status" value="1"/>
</dbReference>
<dbReference type="Gene3D" id="3.40.630.30">
    <property type="match status" value="1"/>
</dbReference>
<dbReference type="RefSeq" id="XP_033663966.1">
    <property type="nucleotide sequence ID" value="XM_033808149.1"/>
</dbReference>
<name>A0A6A6C7B8_ZASCE</name>
<keyword evidence="3" id="KW-1185">Reference proteome</keyword>
<feature type="domain" description="N-acetyltransferase" evidence="1">
    <location>
        <begin position="118"/>
        <end position="161"/>
    </location>
</feature>
<dbReference type="GeneID" id="54561421"/>
<accession>A0A6A6C7B8</accession>
<dbReference type="InterPro" id="IPR016181">
    <property type="entry name" value="Acyl_CoA_acyltransferase"/>
</dbReference>
<dbReference type="EMBL" id="ML993610">
    <property type="protein sequence ID" value="KAF2163077.1"/>
    <property type="molecule type" value="Genomic_DNA"/>
</dbReference>
<dbReference type="AlphaFoldDB" id="A0A6A6C7B8"/>
<organism evidence="2 3">
    <name type="scientific">Zasmidium cellare ATCC 36951</name>
    <dbReference type="NCBI Taxonomy" id="1080233"/>
    <lineage>
        <taxon>Eukaryota</taxon>
        <taxon>Fungi</taxon>
        <taxon>Dikarya</taxon>
        <taxon>Ascomycota</taxon>
        <taxon>Pezizomycotina</taxon>
        <taxon>Dothideomycetes</taxon>
        <taxon>Dothideomycetidae</taxon>
        <taxon>Mycosphaerellales</taxon>
        <taxon>Mycosphaerellaceae</taxon>
        <taxon>Zasmidium</taxon>
    </lineage>
</organism>